<dbReference type="Gene3D" id="1.20.58.300">
    <property type="entry name" value="FlgN-like"/>
    <property type="match status" value="1"/>
</dbReference>
<dbReference type="Pfam" id="PF05130">
    <property type="entry name" value="FlgN"/>
    <property type="match status" value="1"/>
</dbReference>
<keyword evidence="1" id="KW-1005">Bacterial flagellum biogenesis</keyword>
<dbReference type="EMBL" id="SSNT01000004">
    <property type="protein sequence ID" value="THF81491.1"/>
    <property type="molecule type" value="Genomic_DNA"/>
</dbReference>
<dbReference type="InterPro" id="IPR007809">
    <property type="entry name" value="FlgN-like"/>
</dbReference>
<keyword evidence="4" id="KW-0282">Flagellum</keyword>
<reference evidence="4 5" key="1">
    <citation type="submission" date="2019-04" db="EMBL/GenBank/DDBJ databases">
        <title>Bacillus sediminilitoris sp. nov., isolated from a tidal flat sediment on the East China Sea.</title>
        <authorList>
            <person name="Wei Y."/>
            <person name="Mao H."/>
            <person name="Fang J."/>
        </authorList>
    </citation>
    <scope>NUCLEOTIDE SEQUENCE [LARGE SCALE GENOMIC DNA]</scope>
    <source>
        <strain evidence="4 5">DSL-17</strain>
    </source>
</reference>
<evidence type="ECO:0000313" key="4">
    <source>
        <dbReference type="EMBL" id="THF81491.1"/>
    </source>
</evidence>
<gene>
    <name evidence="4" type="ORF">E6W99_06175</name>
</gene>
<evidence type="ECO:0000256" key="3">
    <source>
        <dbReference type="SAM" id="MobiDB-lite"/>
    </source>
</evidence>
<feature type="region of interest" description="Disordered" evidence="3">
    <location>
        <begin position="137"/>
        <end position="161"/>
    </location>
</feature>
<dbReference type="GO" id="GO:0044780">
    <property type="term" value="P:bacterial-type flagellum assembly"/>
    <property type="evidence" value="ECO:0007669"/>
    <property type="project" value="InterPro"/>
</dbReference>
<comment type="caution">
    <text evidence="4">The sequence shown here is derived from an EMBL/GenBank/DDBJ whole genome shotgun (WGS) entry which is preliminary data.</text>
</comment>
<keyword evidence="4" id="KW-0969">Cilium</keyword>
<evidence type="ECO:0000256" key="1">
    <source>
        <dbReference type="ARBA" id="ARBA00022795"/>
    </source>
</evidence>
<dbReference type="RefSeq" id="WP_136352326.1">
    <property type="nucleotide sequence ID" value="NZ_CP046266.1"/>
</dbReference>
<accession>A0A4S4C1F9</accession>
<name>A0A4S4C1F9_9BACI</name>
<sequence>MQAEKLIQTLEKLLQLHQNLHKITLQKTESLKSENVEQIKELLKKEQMFLQAIKQIEAERIQETITFLGSEGDLTLSACIEKAKGEQKESLKVIAKEFKETMDKLKEANLLNRELTQQALQFVSISLDMLMPQESFTNYQRPDQNQTQTEKRRRSLFDSQV</sequence>
<keyword evidence="5" id="KW-1185">Reference proteome</keyword>
<keyword evidence="4" id="KW-0966">Cell projection</keyword>
<feature type="compositionally biased region" description="Polar residues" evidence="3">
    <location>
        <begin position="137"/>
        <end position="148"/>
    </location>
</feature>
<evidence type="ECO:0000313" key="5">
    <source>
        <dbReference type="Proteomes" id="UP000310334"/>
    </source>
</evidence>
<protein>
    <submittedName>
        <fullName evidence="4">Flagellar protein FlgN</fullName>
    </submittedName>
</protein>
<organism evidence="4 5">
    <name type="scientific">Metabacillus sediminilitoris</name>
    <dbReference type="NCBI Taxonomy" id="2567941"/>
    <lineage>
        <taxon>Bacteria</taxon>
        <taxon>Bacillati</taxon>
        <taxon>Bacillota</taxon>
        <taxon>Bacilli</taxon>
        <taxon>Bacillales</taxon>
        <taxon>Bacillaceae</taxon>
        <taxon>Metabacillus</taxon>
    </lineage>
</organism>
<evidence type="ECO:0000256" key="2">
    <source>
        <dbReference type="SAM" id="Coils"/>
    </source>
</evidence>
<keyword evidence="2" id="KW-0175">Coiled coil</keyword>
<feature type="coiled-coil region" evidence="2">
    <location>
        <begin position="88"/>
        <end position="118"/>
    </location>
</feature>
<dbReference type="AlphaFoldDB" id="A0A4S4C1F9"/>
<dbReference type="SUPFAM" id="SSF140566">
    <property type="entry name" value="FlgN-like"/>
    <property type="match status" value="1"/>
</dbReference>
<dbReference type="InterPro" id="IPR036679">
    <property type="entry name" value="FlgN-like_sf"/>
</dbReference>
<dbReference type="Proteomes" id="UP000310334">
    <property type="component" value="Unassembled WGS sequence"/>
</dbReference>
<dbReference type="OrthoDB" id="2381500at2"/>
<proteinExistence type="predicted"/>